<accession>A0A2M7BG64</accession>
<proteinExistence type="predicted"/>
<feature type="transmembrane region" description="Helical" evidence="1">
    <location>
        <begin position="104"/>
        <end position="122"/>
    </location>
</feature>
<dbReference type="Gene3D" id="1.10.260.40">
    <property type="entry name" value="lambda repressor-like DNA-binding domains"/>
    <property type="match status" value="1"/>
</dbReference>
<keyword evidence="1" id="KW-0472">Membrane</keyword>
<dbReference type="PANTHER" id="PTHR34475">
    <property type="match status" value="1"/>
</dbReference>
<sequence>MRTAGEILSGKRNQLGLSLDQIEKDTKIRKKYLEAIEKNNYSFFSESTTVKGFIRNYALILEIPPENILAIFRRDFIENEKGQIIPRGFTKEIEEKSFHWTPKITFFLIIGLLLLFFCYFFASQYFRFSSPPQLEVYSPKEEQVFREKVEISGKTDKDATVKVDGSLIVVSKDGSFKEEIVLPRGENFLTIETANRQGKKRTLNIKVKVE</sequence>
<keyword evidence="1" id="KW-1133">Transmembrane helix</keyword>
<dbReference type="InterPro" id="IPR010982">
    <property type="entry name" value="Lambda_DNA-bd_dom_sf"/>
</dbReference>
<dbReference type="InterPro" id="IPR013783">
    <property type="entry name" value="Ig-like_fold"/>
</dbReference>
<dbReference type="Proteomes" id="UP000230399">
    <property type="component" value="Unassembled WGS sequence"/>
</dbReference>
<organism evidence="2 3">
    <name type="scientific">Candidatus Shapirobacteria bacterium CG03_land_8_20_14_0_80_40_19</name>
    <dbReference type="NCBI Taxonomy" id="1974880"/>
    <lineage>
        <taxon>Bacteria</taxon>
        <taxon>Candidatus Shapironibacteriota</taxon>
    </lineage>
</organism>
<dbReference type="Gene3D" id="2.60.40.10">
    <property type="entry name" value="Immunoglobulins"/>
    <property type="match status" value="1"/>
</dbReference>
<gene>
    <name evidence="2" type="ORF">COS55_00615</name>
</gene>
<reference evidence="3" key="1">
    <citation type="submission" date="2017-09" db="EMBL/GenBank/DDBJ databases">
        <title>Depth-based differentiation of microbial function through sediment-hosted aquifers and enrichment of novel symbionts in the deep terrestrial subsurface.</title>
        <authorList>
            <person name="Probst A.J."/>
            <person name="Ladd B."/>
            <person name="Jarett J.K."/>
            <person name="Geller-Mcgrath D.E."/>
            <person name="Sieber C.M.K."/>
            <person name="Emerson J.B."/>
            <person name="Anantharaman K."/>
            <person name="Thomas B.C."/>
            <person name="Malmstrom R."/>
            <person name="Stieglmeier M."/>
            <person name="Klingl A."/>
            <person name="Woyke T."/>
            <person name="Ryan C.M."/>
            <person name="Banfield J.F."/>
        </authorList>
    </citation>
    <scope>NUCLEOTIDE SEQUENCE [LARGE SCALE GENOMIC DNA]</scope>
</reference>
<dbReference type="InterPro" id="IPR050400">
    <property type="entry name" value="Bact_Cytoskel_RodZ"/>
</dbReference>
<comment type="caution">
    <text evidence="2">The sequence shown here is derived from an EMBL/GenBank/DDBJ whole genome shotgun (WGS) entry which is preliminary data.</text>
</comment>
<evidence type="ECO:0000313" key="3">
    <source>
        <dbReference type="Proteomes" id="UP000230399"/>
    </source>
</evidence>
<dbReference type="GO" id="GO:0003677">
    <property type="term" value="F:DNA binding"/>
    <property type="evidence" value="ECO:0007669"/>
    <property type="project" value="InterPro"/>
</dbReference>
<dbReference type="Pfam" id="PF09136">
    <property type="entry name" value="Glucodextran_B"/>
    <property type="match status" value="1"/>
</dbReference>
<keyword evidence="1" id="KW-0812">Transmembrane</keyword>
<protein>
    <recommendedName>
        <fullName evidence="4">HTH cro/C1-type domain-containing protein</fullName>
    </recommendedName>
</protein>
<dbReference type="EMBL" id="PEVD01000009">
    <property type="protein sequence ID" value="PIV02074.1"/>
    <property type="molecule type" value="Genomic_DNA"/>
</dbReference>
<evidence type="ECO:0008006" key="4">
    <source>
        <dbReference type="Google" id="ProtNLM"/>
    </source>
</evidence>
<evidence type="ECO:0000256" key="1">
    <source>
        <dbReference type="SAM" id="Phobius"/>
    </source>
</evidence>
<name>A0A2M7BG64_9BACT</name>
<dbReference type="PANTHER" id="PTHR34475:SF1">
    <property type="entry name" value="CYTOSKELETON PROTEIN RODZ"/>
    <property type="match status" value="1"/>
</dbReference>
<dbReference type="Pfam" id="PF13413">
    <property type="entry name" value="HTH_25"/>
    <property type="match status" value="1"/>
</dbReference>
<dbReference type="AlphaFoldDB" id="A0A2M7BG64"/>
<evidence type="ECO:0000313" key="2">
    <source>
        <dbReference type="EMBL" id="PIV02074.1"/>
    </source>
</evidence>